<feature type="transmembrane region" description="Helical" evidence="10">
    <location>
        <begin position="217"/>
        <end position="234"/>
    </location>
</feature>
<dbReference type="NCBIfam" id="TIGR00229">
    <property type="entry name" value="sensory_box"/>
    <property type="match status" value="3"/>
</dbReference>
<feature type="domain" description="GGDEF" evidence="13">
    <location>
        <begin position="720"/>
        <end position="853"/>
    </location>
</feature>
<dbReference type="NCBIfam" id="TIGR00254">
    <property type="entry name" value="GGDEF"/>
    <property type="match status" value="1"/>
</dbReference>
<feature type="domain" description="PAS" evidence="11">
    <location>
        <begin position="303"/>
        <end position="373"/>
    </location>
</feature>
<gene>
    <name evidence="14" type="ORF">EDC52_11445</name>
</gene>
<dbReference type="Pfam" id="PF00989">
    <property type="entry name" value="PAS"/>
    <property type="match status" value="1"/>
</dbReference>
<dbReference type="EMBL" id="SMCR01000014">
    <property type="protein sequence ID" value="TCV91938.1"/>
    <property type="molecule type" value="Genomic_DNA"/>
</dbReference>
<dbReference type="Gene3D" id="3.30.70.270">
    <property type="match status" value="1"/>
</dbReference>
<dbReference type="InterPro" id="IPR000160">
    <property type="entry name" value="GGDEF_dom"/>
</dbReference>
<feature type="domain" description="PAC" evidence="12">
    <location>
        <begin position="377"/>
        <end position="429"/>
    </location>
</feature>
<dbReference type="Proteomes" id="UP000295719">
    <property type="component" value="Unassembled WGS sequence"/>
</dbReference>
<evidence type="ECO:0000259" key="12">
    <source>
        <dbReference type="PROSITE" id="PS50113"/>
    </source>
</evidence>
<dbReference type="AlphaFoldDB" id="A0A4R3YKK7"/>
<feature type="transmembrane region" description="Helical" evidence="10">
    <location>
        <begin position="86"/>
        <end position="107"/>
    </location>
</feature>
<dbReference type="GO" id="GO:0052621">
    <property type="term" value="F:diguanylate cyclase activity"/>
    <property type="evidence" value="ECO:0007669"/>
    <property type="project" value="UniProtKB-EC"/>
</dbReference>
<accession>A0A4R3YKK7</accession>
<evidence type="ECO:0000256" key="9">
    <source>
        <dbReference type="ARBA" id="ARBA00034247"/>
    </source>
</evidence>
<dbReference type="PANTHER" id="PTHR44757">
    <property type="entry name" value="DIGUANYLATE CYCLASE DGCP"/>
    <property type="match status" value="1"/>
</dbReference>
<dbReference type="GO" id="GO:0005886">
    <property type="term" value="C:plasma membrane"/>
    <property type="evidence" value="ECO:0007669"/>
    <property type="project" value="UniProtKB-SubCell"/>
</dbReference>
<proteinExistence type="predicted"/>
<dbReference type="EC" id="2.7.7.65" evidence="4"/>
<feature type="transmembrane region" description="Helical" evidence="10">
    <location>
        <begin position="158"/>
        <end position="179"/>
    </location>
</feature>
<keyword evidence="5" id="KW-1003">Cell membrane</keyword>
<comment type="pathway">
    <text evidence="3">Purine metabolism; 3',5'-cyclic di-GMP biosynthesis.</text>
</comment>
<dbReference type="SMART" id="SM00086">
    <property type="entry name" value="PAC"/>
    <property type="match status" value="3"/>
</dbReference>
<keyword evidence="6 10" id="KW-0812">Transmembrane</keyword>
<dbReference type="CDD" id="cd00130">
    <property type="entry name" value="PAS"/>
    <property type="match status" value="2"/>
</dbReference>
<dbReference type="InterPro" id="IPR007895">
    <property type="entry name" value="MASE1"/>
</dbReference>
<dbReference type="Gene3D" id="2.10.70.100">
    <property type="match status" value="1"/>
</dbReference>
<dbReference type="InterPro" id="IPR013655">
    <property type="entry name" value="PAS_fold_3"/>
</dbReference>
<dbReference type="InterPro" id="IPR043128">
    <property type="entry name" value="Rev_trsase/Diguanyl_cyclase"/>
</dbReference>
<evidence type="ECO:0000259" key="13">
    <source>
        <dbReference type="PROSITE" id="PS50887"/>
    </source>
</evidence>
<comment type="caution">
    <text evidence="14">The sequence shown here is derived from an EMBL/GenBank/DDBJ whole genome shotgun (WGS) entry which is preliminary data.</text>
</comment>
<dbReference type="Pfam" id="PF05231">
    <property type="entry name" value="MASE1"/>
    <property type="match status" value="1"/>
</dbReference>
<feature type="transmembrane region" description="Helical" evidence="10">
    <location>
        <begin position="313"/>
        <end position="330"/>
    </location>
</feature>
<feature type="transmembrane region" description="Helical" evidence="10">
    <location>
        <begin position="241"/>
        <end position="260"/>
    </location>
</feature>
<dbReference type="Pfam" id="PF00990">
    <property type="entry name" value="GGDEF"/>
    <property type="match status" value="1"/>
</dbReference>
<dbReference type="FunFam" id="3.30.70.270:FF:000001">
    <property type="entry name" value="Diguanylate cyclase domain protein"/>
    <property type="match status" value="1"/>
</dbReference>
<dbReference type="SUPFAM" id="SSF55073">
    <property type="entry name" value="Nucleotide cyclase"/>
    <property type="match status" value="1"/>
</dbReference>
<dbReference type="PROSITE" id="PS50112">
    <property type="entry name" value="PAS"/>
    <property type="match status" value="3"/>
</dbReference>
<feature type="transmembrane region" description="Helical" evidence="10">
    <location>
        <begin position="15"/>
        <end position="34"/>
    </location>
</feature>
<feature type="transmembrane region" description="Helical" evidence="10">
    <location>
        <begin position="272"/>
        <end position="293"/>
    </location>
</feature>
<keyword evidence="7 10" id="KW-1133">Transmembrane helix</keyword>
<dbReference type="PROSITE" id="PS50887">
    <property type="entry name" value="GGDEF"/>
    <property type="match status" value="1"/>
</dbReference>
<evidence type="ECO:0000313" key="14">
    <source>
        <dbReference type="EMBL" id="TCV91938.1"/>
    </source>
</evidence>
<comment type="subcellular location">
    <subcellularLocation>
        <location evidence="2">Cell membrane</location>
        <topology evidence="2">Multi-pass membrane protein</topology>
    </subcellularLocation>
</comment>
<feature type="domain" description="PAS" evidence="11">
    <location>
        <begin position="445"/>
        <end position="501"/>
    </location>
</feature>
<dbReference type="GO" id="GO:0006355">
    <property type="term" value="P:regulation of DNA-templated transcription"/>
    <property type="evidence" value="ECO:0007669"/>
    <property type="project" value="InterPro"/>
</dbReference>
<dbReference type="PANTHER" id="PTHR44757:SF4">
    <property type="entry name" value="DIGUANYLATE CYCLASE DGCE-RELATED"/>
    <property type="match status" value="1"/>
</dbReference>
<dbReference type="InterPro" id="IPR001610">
    <property type="entry name" value="PAC"/>
</dbReference>
<evidence type="ECO:0000256" key="1">
    <source>
        <dbReference type="ARBA" id="ARBA00001946"/>
    </source>
</evidence>
<name>A0A4R3YKK7_9GAMM</name>
<dbReference type="Pfam" id="PF08447">
    <property type="entry name" value="PAS_3"/>
    <property type="match status" value="1"/>
</dbReference>
<feature type="transmembrane region" description="Helical" evidence="10">
    <location>
        <begin position="46"/>
        <end position="66"/>
    </location>
</feature>
<dbReference type="SMART" id="SM00091">
    <property type="entry name" value="PAS"/>
    <property type="match status" value="3"/>
</dbReference>
<evidence type="ECO:0000256" key="3">
    <source>
        <dbReference type="ARBA" id="ARBA00004665"/>
    </source>
</evidence>
<evidence type="ECO:0000256" key="7">
    <source>
        <dbReference type="ARBA" id="ARBA00022989"/>
    </source>
</evidence>
<protein>
    <recommendedName>
        <fullName evidence="4">diguanylate cyclase</fullName>
        <ecNumber evidence="4">2.7.7.65</ecNumber>
    </recommendedName>
</protein>
<comment type="cofactor">
    <cofactor evidence="1">
        <name>Mg(2+)</name>
        <dbReference type="ChEBI" id="CHEBI:18420"/>
    </cofactor>
</comment>
<dbReference type="InterPro" id="IPR013767">
    <property type="entry name" value="PAS_fold"/>
</dbReference>
<sequence>MQTSNIALPRQPPTMQIMLIAAAAWVFVLSLVCSTLPSGPDGLKPLWFSTAAVIPILFRCKIGHWPALLVCFGTVQCLAQWLTSTVFVPLIIPILVTLAEAAFAAWLLQRLLNPADPLENIQAWMKFFVTSAILTPMLGGLVAGYFTPVLSEGLLDHVFHWFSAEALGILIISPVGLLYKKGLLTRILHHPRTLLEMVGLLVLMLAVSFMALAYLPFPYTFIILPLLIIAISVQRFEAFSLFLLTMLILYQALSHGVIAYKVPYQLDSVITLNIPLIMVLIPAHCMALAVYTFKKERRGILESETRFRQAMDYSAIGMAIVSLDGVWLRVNKSLCQFLGYSEEQMKTLTFQDITYAEDLTTDLAQLADLVAGKIESYTLEKRYIRRDGEKVWALLAVSMVRDENQMPLYFISQVEDITIFKQTALTNQRLMERVTLANEAGGVGIWEYDTTTGHISWDKRMREIYDVTPEEAPDEAFWFSLIIPEDREPVRQKLDEALNEHKPFMFEFNIRTRHQELRHIYTHASLQIDDNGQVTRMIGVNLDITHVARLTEALYEEKERLHITLDSIGDAVISIDTDLCVVFMNPVAERMTGWPLAQARGKPIDSLLHISLGAAGPRLDTSLQCEIDEGRPGSAIDQMLALHCRNGKTYDVQRHSAVLTNLHGDTLGAVLVIKDVSEARNLMQQLRYNALHDVLTGLPNRANFETQLTQALGLAVNEKRQHILVFLDLDRFKHINDGAGHAAGDQLLIELGSLMQHNVRHDDLVARLGGDEFGFILLDCSVIDAQALVLRVVQAINDYIFHWQGKTYQVGASAGITWITAANAHPAELLRQADTACYAAKHGGRGRVCLHQP</sequence>
<dbReference type="InterPro" id="IPR029787">
    <property type="entry name" value="Nucleotide_cyclase"/>
</dbReference>
<keyword evidence="15" id="KW-1185">Reference proteome</keyword>
<dbReference type="InterPro" id="IPR000014">
    <property type="entry name" value="PAS"/>
</dbReference>
<dbReference type="PROSITE" id="PS50113">
    <property type="entry name" value="PAC"/>
    <property type="match status" value="2"/>
</dbReference>
<keyword evidence="8 10" id="KW-0472">Membrane</keyword>
<evidence type="ECO:0000256" key="6">
    <source>
        <dbReference type="ARBA" id="ARBA00022692"/>
    </source>
</evidence>
<organism evidence="14 15">
    <name type="scientific">Biostraticola tofi</name>
    <dbReference type="NCBI Taxonomy" id="466109"/>
    <lineage>
        <taxon>Bacteria</taxon>
        <taxon>Pseudomonadati</taxon>
        <taxon>Pseudomonadota</taxon>
        <taxon>Gammaproteobacteria</taxon>
        <taxon>Enterobacterales</taxon>
        <taxon>Bruguierivoracaceae</taxon>
        <taxon>Biostraticola</taxon>
    </lineage>
</organism>
<feature type="domain" description="PAC" evidence="12">
    <location>
        <begin position="504"/>
        <end position="556"/>
    </location>
</feature>
<dbReference type="InterPro" id="IPR000700">
    <property type="entry name" value="PAS-assoc_C"/>
</dbReference>
<dbReference type="Pfam" id="PF13426">
    <property type="entry name" value="PAS_9"/>
    <property type="match status" value="1"/>
</dbReference>
<dbReference type="RefSeq" id="WP_131867599.1">
    <property type="nucleotide sequence ID" value="NZ_SMCR01000014.1"/>
</dbReference>
<dbReference type="OrthoDB" id="9787514at2"/>
<dbReference type="SMART" id="SM00267">
    <property type="entry name" value="GGDEF"/>
    <property type="match status" value="1"/>
</dbReference>
<evidence type="ECO:0000259" key="11">
    <source>
        <dbReference type="PROSITE" id="PS50112"/>
    </source>
</evidence>
<dbReference type="CDD" id="cd01949">
    <property type="entry name" value="GGDEF"/>
    <property type="match status" value="1"/>
</dbReference>
<evidence type="ECO:0000256" key="4">
    <source>
        <dbReference type="ARBA" id="ARBA00012528"/>
    </source>
</evidence>
<dbReference type="Gene3D" id="3.30.450.20">
    <property type="entry name" value="PAS domain"/>
    <property type="match status" value="3"/>
</dbReference>
<dbReference type="InterPro" id="IPR052155">
    <property type="entry name" value="Biofilm_reg_signaling"/>
</dbReference>
<dbReference type="InterPro" id="IPR035965">
    <property type="entry name" value="PAS-like_dom_sf"/>
</dbReference>
<reference evidence="14 15" key="1">
    <citation type="submission" date="2019-03" db="EMBL/GenBank/DDBJ databases">
        <title>Genomic Encyclopedia of Type Strains, Phase IV (KMG-IV): sequencing the most valuable type-strain genomes for metagenomic binning, comparative biology and taxonomic classification.</title>
        <authorList>
            <person name="Goeker M."/>
        </authorList>
    </citation>
    <scope>NUCLEOTIDE SEQUENCE [LARGE SCALE GENOMIC DNA]</scope>
    <source>
        <strain evidence="14 15">DSM 19580</strain>
    </source>
</reference>
<evidence type="ECO:0000256" key="8">
    <source>
        <dbReference type="ARBA" id="ARBA00023136"/>
    </source>
</evidence>
<comment type="catalytic activity">
    <reaction evidence="9">
        <text>2 GTP = 3',3'-c-di-GMP + 2 diphosphate</text>
        <dbReference type="Rhea" id="RHEA:24898"/>
        <dbReference type="ChEBI" id="CHEBI:33019"/>
        <dbReference type="ChEBI" id="CHEBI:37565"/>
        <dbReference type="ChEBI" id="CHEBI:58805"/>
        <dbReference type="EC" id="2.7.7.65"/>
    </reaction>
</comment>
<evidence type="ECO:0000256" key="10">
    <source>
        <dbReference type="SAM" id="Phobius"/>
    </source>
</evidence>
<feature type="transmembrane region" description="Helical" evidence="10">
    <location>
        <begin position="127"/>
        <end position="146"/>
    </location>
</feature>
<dbReference type="SUPFAM" id="SSF55785">
    <property type="entry name" value="PYP-like sensor domain (PAS domain)"/>
    <property type="match status" value="3"/>
</dbReference>
<evidence type="ECO:0000256" key="5">
    <source>
        <dbReference type="ARBA" id="ARBA00022475"/>
    </source>
</evidence>
<evidence type="ECO:0000256" key="2">
    <source>
        <dbReference type="ARBA" id="ARBA00004651"/>
    </source>
</evidence>
<evidence type="ECO:0000313" key="15">
    <source>
        <dbReference type="Proteomes" id="UP000295719"/>
    </source>
</evidence>
<feature type="domain" description="PAS" evidence="11">
    <location>
        <begin position="557"/>
        <end position="609"/>
    </location>
</feature>